<organism evidence="1 2">
    <name type="scientific">Rhodococcus phage Trina</name>
    <dbReference type="NCBI Taxonomy" id="2027905"/>
    <lineage>
        <taxon>Viruses</taxon>
        <taxon>Duplodnaviria</taxon>
        <taxon>Heunggongvirae</taxon>
        <taxon>Uroviricota</taxon>
        <taxon>Caudoviricetes</taxon>
        <taxon>Trinavirus</taxon>
        <taxon>Trinavirus trina</taxon>
    </lineage>
</organism>
<gene>
    <name evidence="1" type="ORF">SEA_TRINA_228</name>
</gene>
<dbReference type="EMBL" id="MF668286">
    <property type="protein sequence ID" value="ASZ75007.1"/>
    <property type="molecule type" value="Genomic_DNA"/>
</dbReference>
<proteinExistence type="predicted"/>
<dbReference type="OrthoDB" id="39432at10239"/>
<evidence type="ECO:0000313" key="2">
    <source>
        <dbReference type="Proteomes" id="UP000231419"/>
    </source>
</evidence>
<accession>A0A2D1AE91</accession>
<dbReference type="Proteomes" id="UP000231419">
    <property type="component" value="Segment"/>
</dbReference>
<evidence type="ECO:0000313" key="1">
    <source>
        <dbReference type="EMBL" id="ASZ75007.1"/>
    </source>
</evidence>
<protein>
    <submittedName>
        <fullName evidence="1">Uncharacterized protein</fullName>
    </submittedName>
</protein>
<sequence>MKKMQSDLTFLPDVCRLVSTSTTEDNLKARDWLADQNLAKRGAKGKFSSVAMQALAKHIAAGNTLDDWDKNGRIKPVTNGDEIVRTVKMPVQRVTPIKTDRVAIRGANKMRVVDTRGTVIVLDTHTGKDSCNKPIRFCACKNLRPPHYIDVESFTFEV</sequence>
<reference evidence="2" key="1">
    <citation type="submission" date="2017-08" db="EMBL/GenBank/DDBJ databases">
        <authorList>
            <person name="de Groot N.N."/>
        </authorList>
    </citation>
    <scope>NUCLEOTIDE SEQUENCE [LARGE SCALE GENOMIC DNA]</scope>
</reference>
<keyword evidence="2" id="KW-1185">Reference proteome</keyword>
<name>A0A2D1AE91_9CAUD</name>